<feature type="non-terminal residue" evidence="2">
    <location>
        <position position="1"/>
    </location>
</feature>
<gene>
    <name evidence="2" type="ORF">AFUS01_LOCUS25054</name>
</gene>
<dbReference type="Proteomes" id="UP000708208">
    <property type="component" value="Unassembled WGS sequence"/>
</dbReference>
<accession>A0A8J2KDK9</accession>
<evidence type="ECO:0000313" key="3">
    <source>
        <dbReference type="Proteomes" id="UP000708208"/>
    </source>
</evidence>
<name>A0A8J2KDK9_9HEXA</name>
<feature type="compositionally biased region" description="Acidic residues" evidence="1">
    <location>
        <begin position="57"/>
        <end position="70"/>
    </location>
</feature>
<feature type="region of interest" description="Disordered" evidence="1">
    <location>
        <begin position="50"/>
        <end position="70"/>
    </location>
</feature>
<comment type="caution">
    <text evidence="2">The sequence shown here is derived from an EMBL/GenBank/DDBJ whole genome shotgun (WGS) entry which is preliminary data.</text>
</comment>
<evidence type="ECO:0000313" key="2">
    <source>
        <dbReference type="EMBL" id="CAG7786487.1"/>
    </source>
</evidence>
<evidence type="ECO:0000256" key="1">
    <source>
        <dbReference type="SAM" id="MobiDB-lite"/>
    </source>
</evidence>
<sequence>QKIEKAHSYRMNLKKNHRSLREERKEKHSSFTVYRTVYALFNEEFEEFRKRKSEVTDQAETETETTDEAY</sequence>
<keyword evidence="3" id="KW-1185">Reference proteome</keyword>
<protein>
    <submittedName>
        <fullName evidence="2">Uncharacterized protein</fullName>
    </submittedName>
</protein>
<feature type="region of interest" description="Disordered" evidence="1">
    <location>
        <begin position="1"/>
        <end position="26"/>
    </location>
</feature>
<organism evidence="2 3">
    <name type="scientific">Allacma fusca</name>
    <dbReference type="NCBI Taxonomy" id="39272"/>
    <lineage>
        <taxon>Eukaryota</taxon>
        <taxon>Metazoa</taxon>
        <taxon>Ecdysozoa</taxon>
        <taxon>Arthropoda</taxon>
        <taxon>Hexapoda</taxon>
        <taxon>Collembola</taxon>
        <taxon>Symphypleona</taxon>
        <taxon>Sminthuridae</taxon>
        <taxon>Allacma</taxon>
    </lineage>
</organism>
<dbReference type="EMBL" id="CAJVCH010319206">
    <property type="protein sequence ID" value="CAG7786487.1"/>
    <property type="molecule type" value="Genomic_DNA"/>
</dbReference>
<proteinExistence type="predicted"/>
<reference evidence="2" key="1">
    <citation type="submission" date="2021-06" db="EMBL/GenBank/DDBJ databases">
        <authorList>
            <person name="Hodson N. C."/>
            <person name="Mongue J. A."/>
            <person name="Jaron S. K."/>
        </authorList>
    </citation>
    <scope>NUCLEOTIDE SEQUENCE</scope>
</reference>
<dbReference type="AlphaFoldDB" id="A0A8J2KDK9"/>